<dbReference type="PIRSF" id="PIRSF036365">
    <property type="entry name" value="Astacin_nematoda"/>
    <property type="match status" value="1"/>
</dbReference>
<dbReference type="PROSITE" id="PS51864">
    <property type="entry name" value="ASTACIN"/>
    <property type="match status" value="1"/>
</dbReference>
<evidence type="ECO:0000256" key="11">
    <source>
        <dbReference type="ARBA" id="ARBA00023180"/>
    </source>
</evidence>
<dbReference type="PROSITE" id="PS01180">
    <property type="entry name" value="CUB"/>
    <property type="match status" value="1"/>
</dbReference>
<dbReference type="Gene3D" id="2.60.120.290">
    <property type="entry name" value="Spermadhesin, CUB domain"/>
    <property type="match status" value="1"/>
</dbReference>
<evidence type="ECO:0000256" key="14">
    <source>
        <dbReference type="PROSITE-ProRule" id="PRU01211"/>
    </source>
</evidence>
<dbReference type="PRINTS" id="PR00480">
    <property type="entry name" value="ASTACIN"/>
</dbReference>
<dbReference type="Gene3D" id="2.20.100.10">
    <property type="entry name" value="Thrombospondin type-1 (TSP1) repeat"/>
    <property type="match status" value="1"/>
</dbReference>
<feature type="domain" description="Peptidase M12A" evidence="17">
    <location>
        <begin position="81"/>
        <end position="284"/>
    </location>
</feature>
<keyword evidence="10" id="KW-1015">Disulfide bond</keyword>
<evidence type="ECO:0000313" key="18">
    <source>
        <dbReference type="EMBL" id="VDO94428.1"/>
    </source>
</evidence>
<dbReference type="GO" id="GO:0004222">
    <property type="term" value="F:metalloendopeptidase activity"/>
    <property type="evidence" value="ECO:0007669"/>
    <property type="project" value="UniProtKB-UniRule"/>
</dbReference>
<protein>
    <recommendedName>
        <fullName evidence="12">Zinc metalloproteinase</fullName>
    </recommendedName>
</protein>
<feature type="binding site" evidence="14">
    <location>
        <position position="174"/>
    </location>
    <ligand>
        <name>Zn(2+)</name>
        <dbReference type="ChEBI" id="CHEBI:29105"/>
        <note>catalytic</note>
    </ligand>
</feature>
<dbReference type="PANTHER" id="PTHR10127:SF810">
    <property type="entry name" value="ZINC METALLOPROTEINASE NAS-38"/>
    <property type="match status" value="1"/>
</dbReference>
<dbReference type="InterPro" id="IPR036383">
    <property type="entry name" value="TSP1_rpt_sf"/>
</dbReference>
<dbReference type="Pfam" id="PF01400">
    <property type="entry name" value="Astacin"/>
    <property type="match status" value="1"/>
</dbReference>
<evidence type="ECO:0000259" key="16">
    <source>
        <dbReference type="PROSITE" id="PS01180"/>
    </source>
</evidence>
<name>A0A183ICX4_9BILA</name>
<keyword evidence="7 15" id="KW-0378">Hydrolase</keyword>
<feature type="binding site" evidence="14">
    <location>
        <position position="178"/>
    </location>
    <ligand>
        <name>Zn(2+)</name>
        <dbReference type="ChEBI" id="CHEBI:29105"/>
        <note>catalytic</note>
    </ligand>
</feature>
<dbReference type="GO" id="GO:0008270">
    <property type="term" value="F:zinc ion binding"/>
    <property type="evidence" value="ECO:0007669"/>
    <property type="project" value="UniProtKB-UniRule"/>
</dbReference>
<dbReference type="CDD" id="cd04280">
    <property type="entry name" value="ZnMc_astacin_like"/>
    <property type="match status" value="1"/>
</dbReference>
<evidence type="ECO:0000256" key="6">
    <source>
        <dbReference type="ARBA" id="ARBA00022729"/>
    </source>
</evidence>
<keyword evidence="3" id="KW-0245">EGF-like domain</keyword>
<evidence type="ECO:0000256" key="15">
    <source>
        <dbReference type="RuleBase" id="RU361183"/>
    </source>
</evidence>
<feature type="binding site" evidence="14">
    <location>
        <position position="184"/>
    </location>
    <ligand>
        <name>Zn(2+)</name>
        <dbReference type="ChEBI" id="CHEBI:29105"/>
        <note>catalytic</note>
    </ligand>
</feature>
<dbReference type="CDD" id="cd00041">
    <property type="entry name" value="CUB"/>
    <property type="match status" value="1"/>
</dbReference>
<evidence type="ECO:0000256" key="2">
    <source>
        <dbReference type="ARBA" id="ARBA00022525"/>
    </source>
</evidence>
<accession>A0A183ICX4</accession>
<dbReference type="EMBL" id="UZAM01006835">
    <property type="protein sequence ID" value="VDO94428.1"/>
    <property type="molecule type" value="Genomic_DNA"/>
</dbReference>
<evidence type="ECO:0000256" key="8">
    <source>
        <dbReference type="ARBA" id="ARBA00022833"/>
    </source>
</evidence>
<dbReference type="InterPro" id="IPR035914">
    <property type="entry name" value="Sperma_CUB_dom_sf"/>
</dbReference>
<evidence type="ECO:0000256" key="3">
    <source>
        <dbReference type="ARBA" id="ARBA00022536"/>
    </source>
</evidence>
<evidence type="ECO:0000256" key="13">
    <source>
        <dbReference type="PROSITE-ProRule" id="PRU00059"/>
    </source>
</evidence>
<dbReference type="PROSITE" id="PS50092">
    <property type="entry name" value="TSP1"/>
    <property type="match status" value="1"/>
</dbReference>
<dbReference type="SMART" id="SM00209">
    <property type="entry name" value="TSP1"/>
    <property type="match status" value="1"/>
</dbReference>
<evidence type="ECO:0000256" key="9">
    <source>
        <dbReference type="ARBA" id="ARBA00023049"/>
    </source>
</evidence>
<reference evidence="20" key="1">
    <citation type="submission" date="2016-06" db="UniProtKB">
        <authorList>
            <consortium name="WormBaseParasite"/>
        </authorList>
    </citation>
    <scope>IDENTIFICATION</scope>
</reference>
<dbReference type="GO" id="GO:0018996">
    <property type="term" value="P:molting cycle, collagen and cuticulin-based cuticle"/>
    <property type="evidence" value="ECO:0007669"/>
    <property type="project" value="InterPro"/>
</dbReference>
<keyword evidence="19" id="KW-1185">Reference proteome</keyword>
<dbReference type="OrthoDB" id="291007at2759"/>
<dbReference type="InterPro" id="IPR034035">
    <property type="entry name" value="Astacin-like_dom"/>
</dbReference>
<evidence type="ECO:0000256" key="5">
    <source>
        <dbReference type="ARBA" id="ARBA00022723"/>
    </source>
</evidence>
<dbReference type="InterPro" id="IPR001506">
    <property type="entry name" value="Peptidase_M12A"/>
</dbReference>
<dbReference type="SMART" id="SM00235">
    <property type="entry name" value="ZnMc"/>
    <property type="match status" value="1"/>
</dbReference>
<dbReference type="Proteomes" id="UP000270296">
    <property type="component" value="Unassembled WGS sequence"/>
</dbReference>
<dbReference type="Pfam" id="PF00431">
    <property type="entry name" value="CUB"/>
    <property type="match status" value="1"/>
</dbReference>
<evidence type="ECO:0000256" key="1">
    <source>
        <dbReference type="ARBA" id="ARBA00004613"/>
    </source>
</evidence>
<gene>
    <name evidence="18" type="ORF">SBAD_LOCUS1468</name>
</gene>
<dbReference type="PROSITE" id="PS00022">
    <property type="entry name" value="EGF_1"/>
    <property type="match status" value="1"/>
</dbReference>
<feature type="domain" description="CUB" evidence="16">
    <location>
        <begin position="327"/>
        <end position="444"/>
    </location>
</feature>
<evidence type="ECO:0000256" key="7">
    <source>
        <dbReference type="ARBA" id="ARBA00022801"/>
    </source>
</evidence>
<dbReference type="InterPro" id="IPR000742">
    <property type="entry name" value="EGF"/>
</dbReference>
<dbReference type="InterPro" id="IPR006026">
    <property type="entry name" value="Peptidase_Metallo"/>
</dbReference>
<keyword evidence="9 15" id="KW-0482">Metalloprotease</keyword>
<dbReference type="InterPro" id="IPR000884">
    <property type="entry name" value="TSP1_rpt"/>
</dbReference>
<comment type="caution">
    <text evidence="13">Lacks conserved residue(s) required for the propagation of feature annotation.</text>
</comment>
<keyword evidence="5 14" id="KW-0479">Metal-binding</keyword>
<dbReference type="PANTHER" id="PTHR10127">
    <property type="entry name" value="DISCOIDIN, CUB, EGF, LAMININ , AND ZINC METALLOPROTEASE DOMAIN CONTAINING"/>
    <property type="match status" value="1"/>
</dbReference>
<keyword evidence="2 12" id="KW-0964">Secreted</keyword>
<evidence type="ECO:0000256" key="10">
    <source>
        <dbReference type="ARBA" id="ARBA00023157"/>
    </source>
</evidence>
<dbReference type="PROSITE" id="PS01186">
    <property type="entry name" value="EGF_2"/>
    <property type="match status" value="1"/>
</dbReference>
<keyword evidence="8 14" id="KW-0862">Zinc</keyword>
<keyword evidence="6" id="KW-0732">Signal</keyword>
<dbReference type="GO" id="GO:0005576">
    <property type="term" value="C:extracellular region"/>
    <property type="evidence" value="ECO:0007669"/>
    <property type="project" value="UniProtKB-SubCell"/>
</dbReference>
<comment type="subcellular location">
    <subcellularLocation>
        <location evidence="1 12">Secreted</location>
    </subcellularLocation>
</comment>
<keyword evidence="4 15" id="KW-0645">Protease</keyword>
<dbReference type="Gene3D" id="3.40.390.10">
    <property type="entry name" value="Collagenase (Catalytic Domain)"/>
    <property type="match status" value="1"/>
</dbReference>
<evidence type="ECO:0000259" key="17">
    <source>
        <dbReference type="PROSITE" id="PS51864"/>
    </source>
</evidence>
<sequence length="542" mass="61476">MRHKLAARKVSGKKLQKLKDAFNKLMSPAVLNEDRKMIEKKPRKILSEMNFNNPDNYLMGDVDIAESQYEDWLRIDQRPKRTIPDMFRNKGWKSRVIYYAIDSSLALKGRRIIQKTLRIWEQKTCLKFVENSQMDEGLLFVNERGCSSFIGHVGGVQTINLLFPECTHVGVISHLLSHALGAWHEQNRRDSSAFVTVHLDNITPDNYHAFLSFDDGTLDTEQLPYEYASIMHFDPMTPAMSLDSEAFTLTPIDETFMNVMGQRQSPSFLDYEKINAVYCADACSSQPTLQCLHNGYQNFSNCSECICPPGFGGTQCEGVEQTGARDCGGELQATASPQYFTTPSYPNKFPRKQYCVWYIKAEREDQRVFLKFVETFDLPCQPNCRWSYVEVKVGEPFNRVGARFCCKRSPTASAPLASADNEMVVIFRSDIEVADGFRARYCMLATEANTHSWSAWSECTQKCGGCGRMMRQRTCQRPCESMEVKKCNFNRCINSKFIINNGEFFILINGCCVGLAPGSDDTCQETNALKSLMGGLLGSNKR</sequence>
<dbReference type="AlphaFoldDB" id="A0A183ICX4"/>
<evidence type="ECO:0000313" key="20">
    <source>
        <dbReference type="WBParaSite" id="SBAD_0000153501-mRNA-1"/>
    </source>
</evidence>
<organism evidence="20">
    <name type="scientific">Soboliphyme baturini</name>
    <dbReference type="NCBI Taxonomy" id="241478"/>
    <lineage>
        <taxon>Eukaryota</taxon>
        <taxon>Metazoa</taxon>
        <taxon>Ecdysozoa</taxon>
        <taxon>Nematoda</taxon>
        <taxon>Enoplea</taxon>
        <taxon>Dorylaimia</taxon>
        <taxon>Dioctophymatida</taxon>
        <taxon>Dioctophymatoidea</taxon>
        <taxon>Soboliphymatidae</taxon>
        <taxon>Soboliphyme</taxon>
    </lineage>
</organism>
<keyword evidence="11" id="KW-0325">Glycoprotein</keyword>
<comment type="cofactor">
    <cofactor evidence="14 15">
        <name>Zn(2+)</name>
        <dbReference type="ChEBI" id="CHEBI:29105"/>
    </cofactor>
    <text evidence="14 15">Binds 1 zinc ion per subunit.</text>
</comment>
<proteinExistence type="predicted"/>
<dbReference type="InterPro" id="IPR024079">
    <property type="entry name" value="MetalloPept_cat_dom_sf"/>
</dbReference>
<evidence type="ECO:0000256" key="4">
    <source>
        <dbReference type="ARBA" id="ARBA00022670"/>
    </source>
</evidence>
<reference evidence="18 19" key="2">
    <citation type="submission" date="2018-11" db="EMBL/GenBank/DDBJ databases">
        <authorList>
            <consortium name="Pathogen Informatics"/>
        </authorList>
    </citation>
    <scope>NUCLEOTIDE SEQUENCE [LARGE SCALE GENOMIC DNA]</scope>
</reference>
<dbReference type="SUPFAM" id="SSF82895">
    <property type="entry name" value="TSP-1 type 1 repeat"/>
    <property type="match status" value="1"/>
</dbReference>
<evidence type="ECO:0000313" key="19">
    <source>
        <dbReference type="Proteomes" id="UP000270296"/>
    </source>
</evidence>
<evidence type="ECO:0000256" key="12">
    <source>
        <dbReference type="PIRNR" id="PIRNR036365"/>
    </source>
</evidence>
<dbReference type="GO" id="GO:0006508">
    <property type="term" value="P:proteolysis"/>
    <property type="evidence" value="ECO:0007669"/>
    <property type="project" value="UniProtKB-KW"/>
</dbReference>
<dbReference type="SMART" id="SM00042">
    <property type="entry name" value="CUB"/>
    <property type="match status" value="1"/>
</dbReference>
<dbReference type="InterPro" id="IPR000859">
    <property type="entry name" value="CUB_dom"/>
</dbReference>
<dbReference type="SUPFAM" id="SSF55486">
    <property type="entry name" value="Metalloproteases ('zincins'), catalytic domain"/>
    <property type="match status" value="1"/>
</dbReference>
<dbReference type="InterPro" id="IPR017050">
    <property type="entry name" value="Metallopeptidase_nem"/>
</dbReference>
<dbReference type="SUPFAM" id="SSF49854">
    <property type="entry name" value="Spermadhesin, CUB domain"/>
    <property type="match status" value="1"/>
</dbReference>
<dbReference type="WBParaSite" id="SBAD_0000153501-mRNA-1">
    <property type="protein sequence ID" value="SBAD_0000153501-mRNA-1"/>
    <property type="gene ID" value="SBAD_0000153501"/>
</dbReference>